<gene>
    <name evidence="2" type="ORF">DPM19_19135</name>
</gene>
<protein>
    <submittedName>
        <fullName evidence="2">Uncharacterized protein</fullName>
    </submittedName>
</protein>
<keyword evidence="3" id="KW-1185">Reference proteome</keyword>
<sequence length="157" mass="15717">MAFALAGCGSGVQSGGKACTAIGGLTGIGLDVAPSLAAGVERASLRVCWDGACHTPELRLDPATSAAPQTCTGTGPDDTCGASVVRTGGLTGFAMVPDLPKRPVQVTLKLHGSGPEPALDRSLTVTPRGSFPNGPDCGEQGVQARLTAEDGRLRAHP</sequence>
<comment type="caution">
    <text evidence="2">The sequence shown here is derived from an EMBL/GenBank/DDBJ whole genome shotgun (WGS) entry which is preliminary data.</text>
</comment>
<name>A0A365H473_9ACTN</name>
<dbReference type="EMBL" id="QLYX01000008">
    <property type="protein sequence ID" value="RAY13849.1"/>
    <property type="molecule type" value="Genomic_DNA"/>
</dbReference>
<feature type="region of interest" description="Disordered" evidence="1">
    <location>
        <begin position="112"/>
        <end position="142"/>
    </location>
</feature>
<dbReference type="OrthoDB" id="3828886at2"/>
<proteinExistence type="predicted"/>
<organism evidence="2 3">
    <name type="scientific">Actinomadura craniellae</name>
    <dbReference type="NCBI Taxonomy" id="2231787"/>
    <lineage>
        <taxon>Bacteria</taxon>
        <taxon>Bacillati</taxon>
        <taxon>Actinomycetota</taxon>
        <taxon>Actinomycetes</taxon>
        <taxon>Streptosporangiales</taxon>
        <taxon>Thermomonosporaceae</taxon>
        <taxon>Actinomadura</taxon>
    </lineage>
</organism>
<evidence type="ECO:0000256" key="1">
    <source>
        <dbReference type="SAM" id="MobiDB-lite"/>
    </source>
</evidence>
<reference evidence="2 3" key="1">
    <citation type="submission" date="2018-06" db="EMBL/GenBank/DDBJ databases">
        <title>Actinomadura craniellae sp. nov. isolated from marine sponge Craniella sp.</title>
        <authorList>
            <person name="Li L."/>
            <person name="Xu Q.H."/>
            <person name="Lin H.W."/>
            <person name="Lu Y.H."/>
        </authorList>
    </citation>
    <scope>NUCLEOTIDE SEQUENCE [LARGE SCALE GENOMIC DNA]</scope>
    <source>
        <strain evidence="2 3">LHW63021</strain>
    </source>
</reference>
<evidence type="ECO:0000313" key="2">
    <source>
        <dbReference type="EMBL" id="RAY13849.1"/>
    </source>
</evidence>
<evidence type="ECO:0000313" key="3">
    <source>
        <dbReference type="Proteomes" id="UP000251891"/>
    </source>
</evidence>
<dbReference type="AlphaFoldDB" id="A0A365H473"/>
<accession>A0A365H473</accession>
<dbReference type="Proteomes" id="UP000251891">
    <property type="component" value="Unassembled WGS sequence"/>
</dbReference>